<accession>A0ABT5L9Y5</accession>
<feature type="transmembrane region" description="Helical" evidence="1">
    <location>
        <begin position="71"/>
        <end position="89"/>
    </location>
</feature>
<evidence type="ECO:0000313" key="3">
    <source>
        <dbReference type="Proteomes" id="UP001218788"/>
    </source>
</evidence>
<feature type="transmembrane region" description="Helical" evidence="1">
    <location>
        <begin position="32"/>
        <end position="50"/>
    </location>
</feature>
<dbReference type="RefSeq" id="WP_273642829.1">
    <property type="nucleotide sequence ID" value="NZ_JAQQXP010000004.1"/>
</dbReference>
<protein>
    <submittedName>
        <fullName evidence="2">Uncharacterized protein</fullName>
    </submittedName>
</protein>
<feature type="transmembrane region" description="Helical" evidence="1">
    <location>
        <begin position="7"/>
        <end position="26"/>
    </location>
</feature>
<organism evidence="2 3">
    <name type="scientific">Alteromonas gilva</name>
    <dbReference type="NCBI Taxonomy" id="2987522"/>
    <lineage>
        <taxon>Bacteria</taxon>
        <taxon>Pseudomonadati</taxon>
        <taxon>Pseudomonadota</taxon>
        <taxon>Gammaproteobacteria</taxon>
        <taxon>Alteromonadales</taxon>
        <taxon>Alteromonadaceae</taxon>
        <taxon>Alteromonas/Salinimonas group</taxon>
        <taxon>Alteromonas</taxon>
    </lineage>
</organism>
<dbReference type="EMBL" id="JAQQXP010000004">
    <property type="protein sequence ID" value="MDC8832928.1"/>
    <property type="molecule type" value="Genomic_DNA"/>
</dbReference>
<gene>
    <name evidence="2" type="ORF">OIK42_19415</name>
</gene>
<keyword evidence="1" id="KW-1133">Transmembrane helix</keyword>
<keyword evidence="1" id="KW-0812">Transmembrane</keyword>
<feature type="transmembrane region" description="Helical" evidence="1">
    <location>
        <begin position="95"/>
        <end position="117"/>
    </location>
</feature>
<comment type="caution">
    <text evidence="2">The sequence shown here is derived from an EMBL/GenBank/DDBJ whole genome shotgun (WGS) entry which is preliminary data.</text>
</comment>
<sequence>MLKKYILVPLRQALAGVIPAAFIVGLIEPEKFDAAIVAVIFAFFIACVIWERFTSSATDKKAEHMKFFDEVTMTIIIGFATTAFVSLFVDDSKMVLVACVSALIVAIPSIPLFRYGLGKWLDKSLSDQNQ</sequence>
<dbReference type="Proteomes" id="UP001218788">
    <property type="component" value="Unassembled WGS sequence"/>
</dbReference>
<reference evidence="2 3" key="1">
    <citation type="submission" date="2022-10" db="EMBL/GenBank/DDBJ databases">
        <title>Alteromonas sp. chi3 Genome sequencing.</title>
        <authorList>
            <person name="Park S."/>
        </authorList>
    </citation>
    <scope>NUCLEOTIDE SEQUENCE [LARGE SCALE GENOMIC DNA]</scope>
    <source>
        <strain evidence="3">chi3</strain>
    </source>
</reference>
<proteinExistence type="predicted"/>
<evidence type="ECO:0000256" key="1">
    <source>
        <dbReference type="SAM" id="Phobius"/>
    </source>
</evidence>
<keyword evidence="1" id="KW-0472">Membrane</keyword>
<evidence type="ECO:0000313" key="2">
    <source>
        <dbReference type="EMBL" id="MDC8832928.1"/>
    </source>
</evidence>
<keyword evidence="3" id="KW-1185">Reference proteome</keyword>
<name>A0ABT5L9Y5_9ALTE</name>